<dbReference type="PROSITE" id="PS51318">
    <property type="entry name" value="TAT"/>
    <property type="match status" value="1"/>
</dbReference>
<dbReference type="Gene3D" id="3.10.560.10">
    <property type="entry name" value="Outer membrane lipoprotein wza domain like"/>
    <property type="match status" value="1"/>
</dbReference>
<dbReference type="InterPro" id="IPR010994">
    <property type="entry name" value="RuvA_2-like"/>
</dbReference>
<dbReference type="InterPro" id="IPR051675">
    <property type="entry name" value="Endo/Exo/Phosphatase_dom_1"/>
</dbReference>
<dbReference type="InterPro" id="IPR006311">
    <property type="entry name" value="TAT_signal"/>
</dbReference>
<name>A0ABP7A6U4_9MICO</name>
<dbReference type="Pfam" id="PF12836">
    <property type="entry name" value="HHH_3"/>
    <property type="match status" value="1"/>
</dbReference>
<dbReference type="SUPFAM" id="SSF47781">
    <property type="entry name" value="RuvA domain 2-like"/>
    <property type="match status" value="1"/>
</dbReference>
<dbReference type="RefSeq" id="WP_344736339.1">
    <property type="nucleotide sequence ID" value="NZ_BAAAYU010000001.1"/>
</dbReference>
<reference evidence="3" key="1">
    <citation type="journal article" date="2019" name="Int. J. Syst. Evol. Microbiol.">
        <title>The Global Catalogue of Microorganisms (GCM) 10K type strain sequencing project: providing services to taxonomists for standard genome sequencing and annotation.</title>
        <authorList>
            <consortium name="The Broad Institute Genomics Platform"/>
            <consortium name="The Broad Institute Genome Sequencing Center for Infectious Disease"/>
            <person name="Wu L."/>
            <person name="Ma J."/>
        </authorList>
    </citation>
    <scope>NUCLEOTIDE SEQUENCE [LARGE SCALE GENOMIC DNA]</scope>
    <source>
        <strain evidence="3">JCM 16544</strain>
    </source>
</reference>
<evidence type="ECO:0000313" key="2">
    <source>
        <dbReference type="EMBL" id="GAA3626153.1"/>
    </source>
</evidence>
<comment type="caution">
    <text evidence="2">The sequence shown here is derived from an EMBL/GenBank/DDBJ whole genome shotgun (WGS) entry which is preliminary data.</text>
</comment>
<dbReference type="InterPro" id="IPR003583">
    <property type="entry name" value="Hlx-hairpin-Hlx_DNA-bd_motif"/>
</dbReference>
<dbReference type="Gene3D" id="1.10.150.310">
    <property type="entry name" value="Tex RuvX-like domain-like"/>
    <property type="match status" value="1"/>
</dbReference>
<evidence type="ECO:0000259" key="1">
    <source>
        <dbReference type="SMART" id="SM00278"/>
    </source>
</evidence>
<proteinExistence type="predicted"/>
<feature type="domain" description="Helix-hairpin-helix DNA-binding motif class 1" evidence="1">
    <location>
        <begin position="140"/>
        <end position="159"/>
    </location>
</feature>
<dbReference type="EMBL" id="BAAAYU010000001">
    <property type="protein sequence ID" value="GAA3626153.1"/>
    <property type="molecule type" value="Genomic_DNA"/>
</dbReference>
<dbReference type="InterPro" id="IPR019554">
    <property type="entry name" value="Soluble_ligand-bd"/>
</dbReference>
<dbReference type="SMART" id="SM00278">
    <property type="entry name" value="HhH1"/>
    <property type="match status" value="2"/>
</dbReference>
<keyword evidence="3" id="KW-1185">Reference proteome</keyword>
<sequence>MTSVAPDSGSRRRRLGVGAAIVLGLAAAAVTIGIGVVRTAVAPVATVPVVDESAAASSAHAWVHVTGAVRVPGVYAVDPSARVVDAVAAAGGFTEEADREAVNLARPVADGELLHVPVVGEATATGASDGRVNVNTADIGALDTLPRIGPALAARIVAWRDEHGRFTSVDDLLAVPGIGEAILEGLRELVTV</sequence>
<gene>
    <name evidence="2" type="ORF">GCM10022200_05630</name>
</gene>
<dbReference type="Pfam" id="PF10531">
    <property type="entry name" value="SLBB"/>
    <property type="match status" value="1"/>
</dbReference>
<dbReference type="PANTHER" id="PTHR21180:SF32">
    <property type="entry name" value="ENDONUCLEASE_EXONUCLEASE_PHOSPHATASE FAMILY DOMAIN-CONTAINING PROTEIN 1"/>
    <property type="match status" value="1"/>
</dbReference>
<dbReference type="PANTHER" id="PTHR21180">
    <property type="entry name" value="ENDONUCLEASE/EXONUCLEASE/PHOSPHATASE FAMILY DOMAIN-CONTAINING PROTEIN 1"/>
    <property type="match status" value="1"/>
</dbReference>
<accession>A0ABP7A6U4</accession>
<organism evidence="2 3">
    <name type="scientific">Microbacterium awajiense</name>
    <dbReference type="NCBI Taxonomy" id="415214"/>
    <lineage>
        <taxon>Bacteria</taxon>
        <taxon>Bacillati</taxon>
        <taxon>Actinomycetota</taxon>
        <taxon>Actinomycetes</taxon>
        <taxon>Micrococcales</taxon>
        <taxon>Microbacteriaceae</taxon>
        <taxon>Microbacterium</taxon>
    </lineage>
</organism>
<protein>
    <recommendedName>
        <fullName evidence="1">Helix-hairpin-helix DNA-binding motif class 1 domain-containing protein</fullName>
    </recommendedName>
</protein>
<dbReference type="Proteomes" id="UP001501697">
    <property type="component" value="Unassembled WGS sequence"/>
</dbReference>
<evidence type="ECO:0000313" key="3">
    <source>
        <dbReference type="Proteomes" id="UP001501697"/>
    </source>
</evidence>
<feature type="domain" description="Helix-hairpin-helix DNA-binding motif class 1" evidence="1">
    <location>
        <begin position="170"/>
        <end position="189"/>
    </location>
</feature>